<protein>
    <recommendedName>
        <fullName evidence="3">Zn(2)-C6 fungal-type domain-containing protein</fullName>
    </recommendedName>
</protein>
<dbReference type="EMBL" id="CP090172">
    <property type="protein sequence ID" value="UJO23113.1"/>
    <property type="molecule type" value="Genomic_DNA"/>
</dbReference>
<dbReference type="RefSeq" id="XP_047767479.1">
    <property type="nucleotide sequence ID" value="XM_047910974.1"/>
</dbReference>
<dbReference type="AlphaFoldDB" id="A0A9Q8PIJ4"/>
<evidence type="ECO:0000259" key="3">
    <source>
        <dbReference type="PROSITE" id="PS50048"/>
    </source>
</evidence>
<dbReference type="InterPro" id="IPR001138">
    <property type="entry name" value="Zn2Cys6_DnaBD"/>
</dbReference>
<dbReference type="PROSITE" id="PS00463">
    <property type="entry name" value="ZN2_CY6_FUNGAL_1"/>
    <property type="match status" value="1"/>
</dbReference>
<feature type="domain" description="Zn(2)-C6 fungal-type" evidence="3">
    <location>
        <begin position="10"/>
        <end position="39"/>
    </location>
</feature>
<name>A0A9Q8PIJ4_PASFU</name>
<dbReference type="GO" id="GO:0008270">
    <property type="term" value="F:zinc ion binding"/>
    <property type="evidence" value="ECO:0007669"/>
    <property type="project" value="InterPro"/>
</dbReference>
<dbReference type="PANTHER" id="PTHR38791">
    <property type="entry name" value="ZN(II)2CYS6 TRANSCRIPTION FACTOR (EUROFUNG)-RELATED-RELATED"/>
    <property type="match status" value="1"/>
</dbReference>
<dbReference type="KEGG" id="ffu:CLAFUR5_11826"/>
<dbReference type="InterPro" id="IPR053175">
    <property type="entry name" value="DHMBA_Reg_Transcription_Factor"/>
</dbReference>
<dbReference type="CDD" id="cd00067">
    <property type="entry name" value="GAL4"/>
    <property type="match status" value="1"/>
</dbReference>
<evidence type="ECO:0000313" key="5">
    <source>
        <dbReference type="Proteomes" id="UP000756132"/>
    </source>
</evidence>
<sequence>MVYRGKPSAGCENCRKAKKRCGLEQPACERCVKLKKICSGYRDTTQLQIHDESAAVKQKADRQKARYTVAVTRVQNGVATPMTTNALTPRSDSSSSSDDTIDVSLQMASQATDFDSYSWTDHDTAALIMFSGSVVPTTLKPSADEVATTYFMSHFTSPNGHWMFLREWARSTTMDPALSLAIRACGMAALVNVENVVLGREYSTSLYAEALGLLNSALRDPQRCIRDDSLVAVSMLSYYENITCDSRQSIASWKAHIKGATQLLKLRGKAQFKTSAGRMLFRETRAQIVVQCIWDDLEPPAFLWDLEQELERLSPNSDLVVPADQLSRICYNFASLRSKMRLWQLTDFEAMEAATKIELRVIQWSIDTMAKGPLWRFQDLEVADSPHVWKGIVHSYGGHPAASVWNTYRSMRIMLTRTQEMLTRRFKLPQEQQDEQLAYFRRVRRQMTDDICAGTPPQMGHAAPAFNSPCVLVTAYSSIWPLFFAGTCALERIGIQAWAEAVRGGLSHSSSAAIAQATWIVGRLSYISRDVGLKWADGVAASLQGDFSIIDDVMPEDEDEQNLQDQWRQSMKEAVRSRDEDCSAWNKIKQDSGRAPRVVIEVEPRQTQTRNFPIWRGGGRKTGDDATAGDDPRTYPGKQIAKALPAVASLPTANAARHRP</sequence>
<keyword evidence="5" id="KW-1185">Reference proteome</keyword>
<dbReference type="InterPro" id="IPR021858">
    <property type="entry name" value="Fun_TF"/>
</dbReference>
<dbReference type="InterPro" id="IPR036864">
    <property type="entry name" value="Zn2-C6_fun-type_DNA-bd_sf"/>
</dbReference>
<dbReference type="Pfam" id="PF00172">
    <property type="entry name" value="Zn_clus"/>
    <property type="match status" value="1"/>
</dbReference>
<dbReference type="OrthoDB" id="2991872at2759"/>
<gene>
    <name evidence="4" type="ORF">CLAFUR5_11826</name>
</gene>
<dbReference type="SMART" id="SM00066">
    <property type="entry name" value="GAL4"/>
    <property type="match status" value="1"/>
</dbReference>
<feature type="region of interest" description="Disordered" evidence="2">
    <location>
        <begin position="611"/>
        <end position="660"/>
    </location>
</feature>
<evidence type="ECO:0000256" key="2">
    <source>
        <dbReference type="SAM" id="MobiDB-lite"/>
    </source>
</evidence>
<evidence type="ECO:0000256" key="1">
    <source>
        <dbReference type="ARBA" id="ARBA00023242"/>
    </source>
</evidence>
<dbReference type="GO" id="GO:0000981">
    <property type="term" value="F:DNA-binding transcription factor activity, RNA polymerase II-specific"/>
    <property type="evidence" value="ECO:0007669"/>
    <property type="project" value="InterPro"/>
</dbReference>
<evidence type="ECO:0000313" key="4">
    <source>
        <dbReference type="EMBL" id="UJO23113.1"/>
    </source>
</evidence>
<organism evidence="4 5">
    <name type="scientific">Passalora fulva</name>
    <name type="common">Tomato leaf mold</name>
    <name type="synonym">Cladosporium fulvum</name>
    <dbReference type="NCBI Taxonomy" id="5499"/>
    <lineage>
        <taxon>Eukaryota</taxon>
        <taxon>Fungi</taxon>
        <taxon>Dikarya</taxon>
        <taxon>Ascomycota</taxon>
        <taxon>Pezizomycotina</taxon>
        <taxon>Dothideomycetes</taxon>
        <taxon>Dothideomycetidae</taxon>
        <taxon>Mycosphaerellales</taxon>
        <taxon>Mycosphaerellaceae</taxon>
        <taxon>Fulvia</taxon>
    </lineage>
</organism>
<accession>A0A9Q8PIJ4</accession>
<dbReference type="Gene3D" id="4.10.240.10">
    <property type="entry name" value="Zn(2)-C6 fungal-type DNA-binding domain"/>
    <property type="match status" value="1"/>
</dbReference>
<dbReference type="PROSITE" id="PS50048">
    <property type="entry name" value="ZN2_CY6_FUNGAL_2"/>
    <property type="match status" value="1"/>
</dbReference>
<dbReference type="Proteomes" id="UP000756132">
    <property type="component" value="Chromosome 10"/>
</dbReference>
<keyword evidence="1" id="KW-0539">Nucleus</keyword>
<dbReference type="Pfam" id="PF11951">
    <property type="entry name" value="Fungal_trans_2"/>
    <property type="match status" value="1"/>
</dbReference>
<dbReference type="SUPFAM" id="SSF57701">
    <property type="entry name" value="Zn2/Cys6 DNA-binding domain"/>
    <property type="match status" value="1"/>
</dbReference>
<proteinExistence type="predicted"/>
<reference evidence="4" key="1">
    <citation type="submission" date="2021-12" db="EMBL/GenBank/DDBJ databases">
        <authorList>
            <person name="Zaccaron A."/>
            <person name="Stergiopoulos I."/>
        </authorList>
    </citation>
    <scope>NUCLEOTIDE SEQUENCE</scope>
    <source>
        <strain evidence="4">Race5_Kim</strain>
    </source>
</reference>
<reference evidence="4" key="2">
    <citation type="journal article" date="2022" name="Microb. Genom.">
        <title>A chromosome-scale genome assembly of the tomato pathogen Cladosporium fulvum reveals a compartmentalized genome architecture and the presence of a dispensable chromosome.</title>
        <authorList>
            <person name="Zaccaron A.Z."/>
            <person name="Chen L.H."/>
            <person name="Samaras A."/>
            <person name="Stergiopoulos I."/>
        </authorList>
    </citation>
    <scope>NUCLEOTIDE SEQUENCE</scope>
    <source>
        <strain evidence="4">Race5_Kim</strain>
    </source>
</reference>
<dbReference type="GeneID" id="71991704"/>
<dbReference type="OMA" id="SAGCENC"/>